<feature type="compositionally biased region" description="Basic and acidic residues" evidence="1">
    <location>
        <begin position="17"/>
        <end position="27"/>
    </location>
</feature>
<gene>
    <name evidence="2" type="ORF">SCLCIDRAFT_20265</name>
</gene>
<evidence type="ECO:0000256" key="1">
    <source>
        <dbReference type="SAM" id="MobiDB-lite"/>
    </source>
</evidence>
<protein>
    <submittedName>
        <fullName evidence="2">Uncharacterized protein</fullName>
    </submittedName>
</protein>
<evidence type="ECO:0000313" key="3">
    <source>
        <dbReference type="Proteomes" id="UP000053989"/>
    </source>
</evidence>
<sequence>MVIDVAPKLPQHPGFKGRPDRMNASKARTEEYPRSWVAWAHPRSDLDAAVTTPGSNDPIGTFRFDLGWLHDVHRL</sequence>
<reference evidence="2 3" key="1">
    <citation type="submission" date="2014-04" db="EMBL/GenBank/DDBJ databases">
        <authorList>
            <consortium name="DOE Joint Genome Institute"/>
            <person name="Kuo A."/>
            <person name="Kohler A."/>
            <person name="Nagy L.G."/>
            <person name="Floudas D."/>
            <person name="Copeland A."/>
            <person name="Barry K.W."/>
            <person name="Cichocki N."/>
            <person name="Veneault-Fourrey C."/>
            <person name="LaButti K."/>
            <person name="Lindquist E.A."/>
            <person name="Lipzen A."/>
            <person name="Lundell T."/>
            <person name="Morin E."/>
            <person name="Murat C."/>
            <person name="Sun H."/>
            <person name="Tunlid A."/>
            <person name="Henrissat B."/>
            <person name="Grigoriev I.V."/>
            <person name="Hibbett D.S."/>
            <person name="Martin F."/>
            <person name="Nordberg H.P."/>
            <person name="Cantor M.N."/>
            <person name="Hua S.X."/>
        </authorList>
    </citation>
    <scope>NUCLEOTIDE SEQUENCE [LARGE SCALE GENOMIC DNA]</scope>
    <source>
        <strain evidence="2 3">Foug A</strain>
    </source>
</reference>
<organism evidence="2 3">
    <name type="scientific">Scleroderma citrinum Foug A</name>
    <dbReference type="NCBI Taxonomy" id="1036808"/>
    <lineage>
        <taxon>Eukaryota</taxon>
        <taxon>Fungi</taxon>
        <taxon>Dikarya</taxon>
        <taxon>Basidiomycota</taxon>
        <taxon>Agaricomycotina</taxon>
        <taxon>Agaricomycetes</taxon>
        <taxon>Agaricomycetidae</taxon>
        <taxon>Boletales</taxon>
        <taxon>Sclerodermatineae</taxon>
        <taxon>Sclerodermataceae</taxon>
        <taxon>Scleroderma</taxon>
    </lineage>
</organism>
<proteinExistence type="predicted"/>
<dbReference type="HOGENOM" id="CLU_2924001_0_0_1"/>
<accession>A0A0C3EKA4</accession>
<dbReference type="EMBL" id="KN822009">
    <property type="protein sequence ID" value="KIM68356.1"/>
    <property type="molecule type" value="Genomic_DNA"/>
</dbReference>
<feature type="region of interest" description="Disordered" evidence="1">
    <location>
        <begin position="1"/>
        <end position="27"/>
    </location>
</feature>
<dbReference type="AlphaFoldDB" id="A0A0C3EKA4"/>
<name>A0A0C3EKA4_9AGAM</name>
<dbReference type="InParanoid" id="A0A0C3EKA4"/>
<keyword evidence="3" id="KW-1185">Reference proteome</keyword>
<evidence type="ECO:0000313" key="2">
    <source>
        <dbReference type="EMBL" id="KIM68356.1"/>
    </source>
</evidence>
<dbReference type="Proteomes" id="UP000053989">
    <property type="component" value="Unassembled WGS sequence"/>
</dbReference>
<reference evidence="3" key="2">
    <citation type="submission" date="2015-01" db="EMBL/GenBank/DDBJ databases">
        <title>Evolutionary Origins and Diversification of the Mycorrhizal Mutualists.</title>
        <authorList>
            <consortium name="DOE Joint Genome Institute"/>
            <consortium name="Mycorrhizal Genomics Consortium"/>
            <person name="Kohler A."/>
            <person name="Kuo A."/>
            <person name="Nagy L.G."/>
            <person name="Floudas D."/>
            <person name="Copeland A."/>
            <person name="Barry K.W."/>
            <person name="Cichocki N."/>
            <person name="Veneault-Fourrey C."/>
            <person name="LaButti K."/>
            <person name="Lindquist E.A."/>
            <person name="Lipzen A."/>
            <person name="Lundell T."/>
            <person name="Morin E."/>
            <person name="Murat C."/>
            <person name="Riley R."/>
            <person name="Ohm R."/>
            <person name="Sun H."/>
            <person name="Tunlid A."/>
            <person name="Henrissat B."/>
            <person name="Grigoriev I.V."/>
            <person name="Hibbett D.S."/>
            <person name="Martin F."/>
        </authorList>
    </citation>
    <scope>NUCLEOTIDE SEQUENCE [LARGE SCALE GENOMIC DNA]</scope>
    <source>
        <strain evidence="3">Foug A</strain>
    </source>
</reference>